<name>A0A9D2PSW9_9FIRM</name>
<dbReference type="AlphaFoldDB" id="A0A9D2PSW9"/>
<evidence type="ECO:0000313" key="2">
    <source>
        <dbReference type="Proteomes" id="UP000823863"/>
    </source>
</evidence>
<protein>
    <submittedName>
        <fullName evidence="1">Uncharacterized protein</fullName>
    </submittedName>
</protein>
<reference evidence="1" key="1">
    <citation type="journal article" date="2021" name="PeerJ">
        <title>Extensive microbial diversity within the chicken gut microbiome revealed by metagenomics and culture.</title>
        <authorList>
            <person name="Gilroy R."/>
            <person name="Ravi A."/>
            <person name="Getino M."/>
            <person name="Pursley I."/>
            <person name="Horton D.L."/>
            <person name="Alikhan N.F."/>
            <person name="Baker D."/>
            <person name="Gharbi K."/>
            <person name="Hall N."/>
            <person name="Watson M."/>
            <person name="Adriaenssens E.M."/>
            <person name="Foster-Nyarko E."/>
            <person name="Jarju S."/>
            <person name="Secka A."/>
            <person name="Antonio M."/>
            <person name="Oren A."/>
            <person name="Chaudhuri R.R."/>
            <person name="La Ragione R."/>
            <person name="Hildebrand F."/>
            <person name="Pallen M.J."/>
        </authorList>
    </citation>
    <scope>NUCLEOTIDE SEQUENCE</scope>
    <source>
        <strain evidence="1">CHK198-12963</strain>
    </source>
</reference>
<organism evidence="1 2">
    <name type="scientific">Candidatus Enterocloster excrementigallinarum</name>
    <dbReference type="NCBI Taxonomy" id="2838558"/>
    <lineage>
        <taxon>Bacteria</taxon>
        <taxon>Bacillati</taxon>
        <taxon>Bacillota</taxon>
        <taxon>Clostridia</taxon>
        <taxon>Lachnospirales</taxon>
        <taxon>Lachnospiraceae</taxon>
        <taxon>Enterocloster</taxon>
    </lineage>
</organism>
<proteinExistence type="predicted"/>
<gene>
    <name evidence="1" type="ORF">H9931_08035</name>
</gene>
<reference evidence="1" key="2">
    <citation type="submission" date="2021-04" db="EMBL/GenBank/DDBJ databases">
        <authorList>
            <person name="Gilroy R."/>
        </authorList>
    </citation>
    <scope>NUCLEOTIDE SEQUENCE</scope>
    <source>
        <strain evidence="1">CHK198-12963</strain>
    </source>
</reference>
<comment type="caution">
    <text evidence="1">The sequence shown here is derived from an EMBL/GenBank/DDBJ whole genome shotgun (WGS) entry which is preliminary data.</text>
</comment>
<dbReference type="Proteomes" id="UP000823863">
    <property type="component" value="Unassembled WGS sequence"/>
</dbReference>
<sequence length="295" mass="33281">MGGQTEGKAGCIDLCPECLAEEDAVQADVQGYLEYRKAVGLGKLNYEEQKEYIAHRTEILENHRVENGITRQELAQASDHYKSLSDDECEDILCRLAHSMITSTVGAAYGDDLFIPTGFEKMAVAAEDVFAVALATDFRTDSLSHEQILCALFTNDPYVPVFPMMYEAKLGFFDFMKSKKGREALKIVFEQKCPNLTYPVGELKELKKTIKKERTVNGKMDPDFALERISDADLNMGVFATKKLQSSLTPQTAAMLDEYGYILDNEAMQILKMDKMFNGKFWKKQLERIAKKVQS</sequence>
<evidence type="ECO:0000313" key="1">
    <source>
        <dbReference type="EMBL" id="HJC66652.1"/>
    </source>
</evidence>
<dbReference type="EMBL" id="DWWB01000044">
    <property type="protein sequence ID" value="HJC66652.1"/>
    <property type="molecule type" value="Genomic_DNA"/>
</dbReference>
<accession>A0A9D2PSW9</accession>